<evidence type="ECO:0000313" key="2">
    <source>
        <dbReference type="EMBL" id="EQD99911.1"/>
    </source>
</evidence>
<dbReference type="Proteomes" id="UP000015645">
    <property type="component" value="Unassembled WGS sequence"/>
</dbReference>
<evidence type="ECO:0000256" key="1">
    <source>
        <dbReference type="SAM" id="Phobius"/>
    </source>
</evidence>
<sequence>MISKALTPQMITFLCLCIYHFSLKILDQKHFAFILSWCLLLLVSFFKFFNLLSFGLKSDQ</sequence>
<comment type="caution">
    <text evidence="2">The sequence shown here is derived from an EMBL/GenBank/DDBJ whole genome shotgun (WGS) entry which is preliminary data.</text>
</comment>
<protein>
    <submittedName>
        <fullName evidence="2">Uncharacterized protein</fullName>
    </submittedName>
</protein>
<dbReference type="PATRIC" id="fig|1337391.3.peg.40"/>
<keyword evidence="1" id="KW-0812">Transmembrane</keyword>
<feature type="transmembrane region" description="Helical" evidence="1">
    <location>
        <begin position="6"/>
        <end position="23"/>
    </location>
</feature>
<name>T2T4T0_HELPX</name>
<organism evidence="2 3">
    <name type="scientific">Helicobacter pylori PZ5024</name>
    <dbReference type="NCBI Taxonomy" id="1337391"/>
    <lineage>
        <taxon>Bacteria</taxon>
        <taxon>Pseudomonadati</taxon>
        <taxon>Campylobacterota</taxon>
        <taxon>Epsilonproteobacteria</taxon>
        <taxon>Campylobacterales</taxon>
        <taxon>Helicobacteraceae</taxon>
        <taxon>Helicobacter</taxon>
    </lineage>
</organism>
<keyword evidence="1" id="KW-0472">Membrane</keyword>
<keyword evidence="1" id="KW-1133">Transmembrane helix</keyword>
<accession>T2T4T0</accession>
<proteinExistence type="predicted"/>
<evidence type="ECO:0000313" key="3">
    <source>
        <dbReference type="Proteomes" id="UP000015645"/>
    </source>
</evidence>
<gene>
    <name evidence="2" type="ORF">L931_04405</name>
</gene>
<reference evidence="2 3" key="1">
    <citation type="journal article" date="2013" name="Genome Announc.">
        <title>Draft Genome Sequences of Helicobacter pylori Strains Isolated from Regions of Low and High Gastric Cancer Risk in Colombia.</title>
        <authorList>
            <person name="Sheh A."/>
            <person name="Piazuelo M.B."/>
            <person name="Wilson K.T."/>
            <person name="Correa P."/>
            <person name="Fox J.G."/>
        </authorList>
    </citation>
    <scope>NUCLEOTIDE SEQUENCE [LARGE SCALE GENOMIC DNA]</scope>
    <source>
        <strain evidence="2 3">PZ5024</strain>
    </source>
</reference>
<dbReference type="EMBL" id="ASYS01000009">
    <property type="protein sequence ID" value="EQD99911.1"/>
    <property type="molecule type" value="Genomic_DNA"/>
</dbReference>
<dbReference type="AlphaFoldDB" id="T2T4T0"/>
<feature type="transmembrane region" description="Helical" evidence="1">
    <location>
        <begin position="30"/>
        <end position="49"/>
    </location>
</feature>